<evidence type="ECO:0000256" key="1">
    <source>
        <dbReference type="ARBA" id="ARBA00004141"/>
    </source>
</evidence>
<dbReference type="Pfam" id="PF07690">
    <property type="entry name" value="MFS_1"/>
    <property type="match status" value="1"/>
</dbReference>
<dbReference type="Proteomes" id="UP000655523">
    <property type="component" value="Unassembled WGS sequence"/>
</dbReference>
<dbReference type="Gene3D" id="1.20.1250.20">
    <property type="entry name" value="MFS general substrate transporter like domains"/>
    <property type="match status" value="2"/>
</dbReference>
<dbReference type="CDD" id="cd17319">
    <property type="entry name" value="MFS_ExuT_GudP_like"/>
    <property type="match status" value="1"/>
</dbReference>
<evidence type="ECO:0000256" key="4">
    <source>
        <dbReference type="ARBA" id="ARBA00022989"/>
    </source>
</evidence>
<keyword evidence="2" id="KW-0813">Transport</keyword>
<dbReference type="InterPro" id="IPR020846">
    <property type="entry name" value="MFS_dom"/>
</dbReference>
<keyword evidence="4 6" id="KW-1133">Transmembrane helix</keyword>
<accession>A0A972NM58</accession>
<name>A0A972NM58_9BURK</name>
<dbReference type="PROSITE" id="PS50850">
    <property type="entry name" value="MFS"/>
    <property type="match status" value="1"/>
</dbReference>
<gene>
    <name evidence="8" type="ORF">GNZ13_10955</name>
</gene>
<organism evidence="8 9">
    <name type="scientific">Paraburkholderia elongata</name>
    <dbReference type="NCBI Taxonomy" id="2675747"/>
    <lineage>
        <taxon>Bacteria</taxon>
        <taxon>Pseudomonadati</taxon>
        <taxon>Pseudomonadota</taxon>
        <taxon>Betaproteobacteria</taxon>
        <taxon>Burkholderiales</taxon>
        <taxon>Burkholderiaceae</taxon>
        <taxon>Paraburkholderia</taxon>
    </lineage>
</organism>
<comment type="caution">
    <text evidence="8">The sequence shown here is derived from an EMBL/GenBank/DDBJ whole genome shotgun (WGS) entry which is preliminary data.</text>
</comment>
<dbReference type="GO" id="GO:0022857">
    <property type="term" value="F:transmembrane transporter activity"/>
    <property type="evidence" value="ECO:0007669"/>
    <property type="project" value="InterPro"/>
</dbReference>
<keyword evidence="9" id="KW-1185">Reference proteome</keyword>
<dbReference type="InterPro" id="IPR036259">
    <property type="entry name" value="MFS_trans_sf"/>
</dbReference>
<proteinExistence type="predicted"/>
<feature type="transmembrane region" description="Helical" evidence="6">
    <location>
        <begin position="376"/>
        <end position="395"/>
    </location>
</feature>
<evidence type="ECO:0000313" key="8">
    <source>
        <dbReference type="EMBL" id="NPT55104.1"/>
    </source>
</evidence>
<dbReference type="EMBL" id="WOEZ01000050">
    <property type="protein sequence ID" value="NPT55104.1"/>
    <property type="molecule type" value="Genomic_DNA"/>
</dbReference>
<feature type="transmembrane region" description="Helical" evidence="6">
    <location>
        <begin position="64"/>
        <end position="85"/>
    </location>
</feature>
<keyword evidence="5 6" id="KW-0472">Membrane</keyword>
<dbReference type="PANTHER" id="PTHR43791:SF36">
    <property type="entry name" value="TRANSPORTER, PUTATIVE (AFU_ORTHOLOGUE AFUA_6G08340)-RELATED"/>
    <property type="match status" value="1"/>
</dbReference>
<comment type="subcellular location">
    <subcellularLocation>
        <location evidence="1">Membrane</location>
        <topology evidence="1">Multi-pass membrane protein</topology>
    </subcellularLocation>
</comment>
<feature type="transmembrane region" description="Helical" evidence="6">
    <location>
        <begin position="415"/>
        <end position="435"/>
    </location>
</feature>
<keyword evidence="3 6" id="KW-0812">Transmembrane</keyword>
<dbReference type="InterPro" id="IPR011701">
    <property type="entry name" value="MFS"/>
</dbReference>
<feature type="transmembrane region" description="Helical" evidence="6">
    <location>
        <begin position="97"/>
        <end position="116"/>
    </location>
</feature>
<feature type="transmembrane region" description="Helical" evidence="6">
    <location>
        <begin position="23"/>
        <end position="44"/>
    </location>
</feature>
<feature type="transmembrane region" description="Helical" evidence="6">
    <location>
        <begin position="291"/>
        <end position="312"/>
    </location>
</feature>
<dbReference type="GO" id="GO:0016020">
    <property type="term" value="C:membrane"/>
    <property type="evidence" value="ECO:0007669"/>
    <property type="project" value="UniProtKB-SubCell"/>
</dbReference>
<feature type="transmembrane region" description="Helical" evidence="6">
    <location>
        <begin position="122"/>
        <end position="143"/>
    </location>
</feature>
<feature type="transmembrane region" description="Helical" evidence="6">
    <location>
        <begin position="258"/>
        <end position="279"/>
    </location>
</feature>
<evidence type="ECO:0000256" key="3">
    <source>
        <dbReference type="ARBA" id="ARBA00022692"/>
    </source>
</evidence>
<dbReference type="FunFam" id="1.20.1250.20:FF:000018">
    <property type="entry name" value="MFS transporter permease"/>
    <property type="match status" value="1"/>
</dbReference>
<feature type="transmembrane region" description="Helical" evidence="6">
    <location>
        <begin position="347"/>
        <end position="369"/>
    </location>
</feature>
<feature type="transmembrane region" description="Helical" evidence="6">
    <location>
        <begin position="324"/>
        <end position="341"/>
    </location>
</feature>
<evidence type="ECO:0000259" key="7">
    <source>
        <dbReference type="PROSITE" id="PS50850"/>
    </source>
</evidence>
<evidence type="ECO:0000256" key="6">
    <source>
        <dbReference type="SAM" id="Phobius"/>
    </source>
</evidence>
<feature type="transmembrane region" description="Helical" evidence="6">
    <location>
        <begin position="155"/>
        <end position="178"/>
    </location>
</feature>
<dbReference type="RefSeq" id="WP_172163460.1">
    <property type="nucleotide sequence ID" value="NZ_WOEZ01000050.1"/>
</dbReference>
<dbReference type="PANTHER" id="PTHR43791">
    <property type="entry name" value="PERMEASE-RELATED"/>
    <property type="match status" value="1"/>
</dbReference>
<feature type="domain" description="Major facilitator superfamily (MFS) profile" evidence="7">
    <location>
        <begin position="31"/>
        <end position="439"/>
    </location>
</feature>
<sequence length="453" mass="49347">MKSSAITSVPPSQSSLAKATDAVFLKISWRILPILVVSYMIAYLDRVNIGYAQLQMKQTLPWNNAVYGLGAGIFFLGYFLFEVPSNLLLARIGARKTLLRIMVCWGIVASATMFVATPTEFYVARFLLGVFEAGFFPGIILYFTWWYPSVRRGQAIAIFMSATTIVSVIAGPLNGAILKYLHGVNGAFGWQWLFLLQGLPAVVLGILIFLFLEDKPADAKWLLPAEKDLVYYSLEHDKNDAQSEIHVKLGEILRNPKVWLLSLVYFLLLGATYTIVFWAPTLIQSWGVKDVLVVGTLAAFPNGCGVIGMILIGRSSDRLHERRWHFAACVAVAALGLWSTTLLQDNLVGVLMALSFAVIGIAAATPVFFTLVSECLPAGAAAVGIALISSLGNLGPAVSPTINGLITQHTGSMVYSMYVVVGQYLLAGIILLVSVRSAKGVRHESFARSDHPR</sequence>
<reference evidence="8 9" key="1">
    <citation type="submission" date="2019-11" db="EMBL/GenBank/DDBJ databases">
        <title>Metabolism of dissolved organic matter in forest soils.</title>
        <authorList>
            <person name="Cyle K.T."/>
            <person name="Wilhelm R.C."/>
            <person name="Martinez C.E."/>
        </authorList>
    </citation>
    <scope>NUCLEOTIDE SEQUENCE [LARGE SCALE GENOMIC DNA]</scope>
    <source>
        <strain evidence="8 9">5N</strain>
    </source>
</reference>
<dbReference type="AlphaFoldDB" id="A0A972NM58"/>
<evidence type="ECO:0000256" key="2">
    <source>
        <dbReference type="ARBA" id="ARBA00022448"/>
    </source>
</evidence>
<evidence type="ECO:0000256" key="5">
    <source>
        <dbReference type="ARBA" id="ARBA00023136"/>
    </source>
</evidence>
<dbReference type="SUPFAM" id="SSF103473">
    <property type="entry name" value="MFS general substrate transporter"/>
    <property type="match status" value="1"/>
</dbReference>
<feature type="transmembrane region" description="Helical" evidence="6">
    <location>
        <begin position="190"/>
        <end position="212"/>
    </location>
</feature>
<protein>
    <submittedName>
        <fullName evidence="8">MFS transporter</fullName>
    </submittedName>
</protein>
<evidence type="ECO:0000313" key="9">
    <source>
        <dbReference type="Proteomes" id="UP000655523"/>
    </source>
</evidence>